<protein>
    <recommendedName>
        <fullName evidence="4">ARC6 IMS domain-containing protein</fullName>
    </recommendedName>
</protein>
<dbReference type="OrthoDB" id="3252464at2"/>
<comment type="caution">
    <text evidence="2">The sequence shown here is derived from an EMBL/GenBank/DDBJ whole genome shotgun (WGS) entry which is preliminary data.</text>
</comment>
<proteinExistence type="predicted"/>
<dbReference type="Proteomes" id="UP000054686">
    <property type="component" value="Unassembled WGS sequence"/>
</dbReference>
<evidence type="ECO:0000313" key="2">
    <source>
        <dbReference type="EMBL" id="KSW12881.1"/>
    </source>
</evidence>
<feature type="region of interest" description="Disordered" evidence="1">
    <location>
        <begin position="45"/>
        <end position="84"/>
    </location>
</feature>
<gene>
    <name evidence="2" type="ORF">APY09_00510</name>
</gene>
<dbReference type="RefSeq" id="WP_060565709.1">
    <property type="nucleotide sequence ID" value="NZ_CP040006.1"/>
</dbReference>
<dbReference type="EMBL" id="LLVT01000001">
    <property type="protein sequence ID" value="KSW12881.1"/>
    <property type="molecule type" value="Genomic_DNA"/>
</dbReference>
<evidence type="ECO:0008006" key="4">
    <source>
        <dbReference type="Google" id="ProtNLM"/>
    </source>
</evidence>
<dbReference type="AlphaFoldDB" id="A0A0V8RXW2"/>
<feature type="compositionally biased region" description="Polar residues" evidence="1">
    <location>
        <begin position="60"/>
        <end position="83"/>
    </location>
</feature>
<organism evidence="2 3">
    <name type="scientific">Schaalia odontolytica</name>
    <dbReference type="NCBI Taxonomy" id="1660"/>
    <lineage>
        <taxon>Bacteria</taxon>
        <taxon>Bacillati</taxon>
        <taxon>Actinomycetota</taxon>
        <taxon>Actinomycetes</taxon>
        <taxon>Actinomycetales</taxon>
        <taxon>Actinomycetaceae</taxon>
        <taxon>Schaalia</taxon>
    </lineage>
</organism>
<reference evidence="2 3" key="1">
    <citation type="submission" date="2015-10" db="EMBL/GenBank/DDBJ databases">
        <title>Draft Genome of Actinomyces odontolyticus subsp. actinosynbacter strain XH001.</title>
        <authorList>
            <person name="Mclean J.S."/>
            <person name="He X."/>
        </authorList>
    </citation>
    <scope>NUCLEOTIDE SEQUENCE [LARGE SCALE GENOMIC DNA]</scope>
    <source>
        <strain evidence="2 3">XH001</strain>
    </source>
</reference>
<accession>A0A0V8RXW2</accession>
<evidence type="ECO:0000313" key="3">
    <source>
        <dbReference type="Proteomes" id="UP000054686"/>
    </source>
</evidence>
<name>A0A0V8RXW2_9ACTO</name>
<sequence>MDFINSLSPARKKSLLAAAILLIIALVIAGFLRLTGSSETDAAASAASGAQSAEEDPQSDIPQSVAKTITPQSGGPANESGSLATDAEAAGQATFVMNTLWDAYTDPEQARATDLSSVLTASALEEFDAQALEWTRDGTHTTGSPTLEDVHILSDDGAGNVTVSACVDSSNVRVLNDAGTALTDDTTMTRALTYFLFVKDGGAWKLSGFSFPDDPTC</sequence>
<evidence type="ECO:0000256" key="1">
    <source>
        <dbReference type="SAM" id="MobiDB-lite"/>
    </source>
</evidence>